<gene>
    <name evidence="1" type="ORF">LCGC14_1190710</name>
</gene>
<proteinExistence type="predicted"/>
<evidence type="ECO:0000313" key="1">
    <source>
        <dbReference type="EMBL" id="KKM95195.1"/>
    </source>
</evidence>
<reference evidence="1" key="1">
    <citation type="journal article" date="2015" name="Nature">
        <title>Complex archaea that bridge the gap between prokaryotes and eukaryotes.</title>
        <authorList>
            <person name="Spang A."/>
            <person name="Saw J.H."/>
            <person name="Jorgensen S.L."/>
            <person name="Zaremba-Niedzwiedzka K."/>
            <person name="Martijn J."/>
            <person name="Lind A.E."/>
            <person name="van Eijk R."/>
            <person name="Schleper C."/>
            <person name="Guy L."/>
            <person name="Ettema T.J."/>
        </authorList>
    </citation>
    <scope>NUCLEOTIDE SEQUENCE</scope>
</reference>
<sequence>MLKVNVEREISKVLYSLGIPQLDEVRKPIVNRFIPKGLKVKLSCTTNFGYLNHYLTVVRVLIGG</sequence>
<protein>
    <submittedName>
        <fullName evidence="1">Uncharacterized protein</fullName>
    </submittedName>
</protein>
<comment type="caution">
    <text evidence="1">The sequence shown here is derived from an EMBL/GenBank/DDBJ whole genome shotgun (WGS) entry which is preliminary data.</text>
</comment>
<accession>A0A0F9P264</accession>
<organism evidence="1">
    <name type="scientific">marine sediment metagenome</name>
    <dbReference type="NCBI Taxonomy" id="412755"/>
    <lineage>
        <taxon>unclassified sequences</taxon>
        <taxon>metagenomes</taxon>
        <taxon>ecological metagenomes</taxon>
    </lineage>
</organism>
<dbReference type="EMBL" id="LAZR01006041">
    <property type="protein sequence ID" value="KKM95195.1"/>
    <property type="molecule type" value="Genomic_DNA"/>
</dbReference>
<name>A0A0F9P264_9ZZZZ</name>
<dbReference type="AlphaFoldDB" id="A0A0F9P264"/>